<feature type="domain" description="DNA ligase D polymerase" evidence="1">
    <location>
        <begin position="32"/>
        <end position="287"/>
    </location>
</feature>
<name>A0ABT1Q1H5_9ACTN</name>
<dbReference type="GO" id="GO:0003910">
    <property type="term" value="F:DNA ligase (ATP) activity"/>
    <property type="evidence" value="ECO:0007669"/>
    <property type="project" value="UniProtKB-EC"/>
</dbReference>
<protein>
    <submittedName>
        <fullName evidence="2">Non-homologous end-joining DNA ligase</fullName>
        <ecNumber evidence="2">6.5.1.1</ecNumber>
    </submittedName>
</protein>
<organism evidence="2 3">
    <name type="scientific">Streptomyces humicola</name>
    <dbReference type="NCBI Taxonomy" id="2953240"/>
    <lineage>
        <taxon>Bacteria</taxon>
        <taxon>Bacillati</taxon>
        <taxon>Actinomycetota</taxon>
        <taxon>Actinomycetes</taxon>
        <taxon>Kitasatosporales</taxon>
        <taxon>Streptomycetaceae</taxon>
        <taxon>Streptomyces</taxon>
    </lineage>
</organism>
<comment type="caution">
    <text evidence="2">The sequence shown here is derived from an EMBL/GenBank/DDBJ whole genome shotgun (WGS) entry which is preliminary data.</text>
</comment>
<dbReference type="InterPro" id="IPR014145">
    <property type="entry name" value="LigD_pol_dom"/>
</dbReference>
<evidence type="ECO:0000259" key="1">
    <source>
        <dbReference type="Pfam" id="PF21686"/>
    </source>
</evidence>
<sequence length="307" mass="34754">MTAKTKETIGVGTRSVPLSNPDKELFPDDGITKAELADYYRTVARPMLPHLKDRPLVMERYPDGFQGKSFFHKDVPDYFPEWIRTVQVPKEGGSVTMAVCDDAATLVYLANQACITPHPWLSRADCLDCPDRLVFDLDPSEHDGDGFETVRWSARQLGDLLTELGLRPAVMTTGSRGLHLLVLLDRRTDFDTARHFARRVADVLAARHSDRLTTEPRKNKRRGRLYLDTQRNAYAQTSVAPYAVRARPHAPVATPLEWNELDDPGLGPRQWTLRTLPERLEKDGDPWKGLSRCRRSLTAAEQRLDAL</sequence>
<evidence type="ECO:0000313" key="2">
    <source>
        <dbReference type="EMBL" id="MCQ4083751.1"/>
    </source>
</evidence>
<dbReference type="Gene3D" id="3.90.920.10">
    <property type="entry name" value="DNA primase, PRIM domain"/>
    <property type="match status" value="1"/>
</dbReference>
<dbReference type="PANTHER" id="PTHR42705">
    <property type="entry name" value="BIFUNCTIONAL NON-HOMOLOGOUS END JOINING PROTEIN LIGD"/>
    <property type="match status" value="1"/>
</dbReference>
<proteinExistence type="predicted"/>
<dbReference type="PANTHER" id="PTHR42705:SF2">
    <property type="entry name" value="BIFUNCTIONAL NON-HOMOLOGOUS END JOINING PROTEIN LIGD"/>
    <property type="match status" value="1"/>
</dbReference>
<dbReference type="EC" id="6.5.1.1" evidence="2"/>
<dbReference type="NCBIfam" id="TIGR02778">
    <property type="entry name" value="ligD_pol"/>
    <property type="match status" value="1"/>
</dbReference>
<dbReference type="EMBL" id="JANFNG010000025">
    <property type="protein sequence ID" value="MCQ4083751.1"/>
    <property type="molecule type" value="Genomic_DNA"/>
</dbReference>
<dbReference type="SUPFAM" id="SSF56747">
    <property type="entry name" value="Prim-pol domain"/>
    <property type="match status" value="1"/>
</dbReference>
<evidence type="ECO:0000313" key="3">
    <source>
        <dbReference type="Proteomes" id="UP001057702"/>
    </source>
</evidence>
<gene>
    <name evidence="2" type="primary">ligD</name>
    <name evidence="2" type="ORF">NGB36_24945</name>
</gene>
<dbReference type="Pfam" id="PF21686">
    <property type="entry name" value="LigD_Prim-Pol"/>
    <property type="match status" value="1"/>
</dbReference>
<dbReference type="Proteomes" id="UP001057702">
    <property type="component" value="Unassembled WGS sequence"/>
</dbReference>
<keyword evidence="3" id="KW-1185">Reference proteome</keyword>
<dbReference type="RefSeq" id="WP_255922748.1">
    <property type="nucleotide sequence ID" value="NZ_JANFNG010000025.1"/>
</dbReference>
<reference evidence="2" key="1">
    <citation type="submission" date="2022-06" db="EMBL/GenBank/DDBJ databases">
        <title>Draft genome sequence of Streptomyces sp. RB6PN25 isolated from peat swamp forest in Thailand.</title>
        <authorList>
            <person name="Duangmal K."/>
            <person name="Klaysubun C."/>
        </authorList>
    </citation>
    <scope>NUCLEOTIDE SEQUENCE</scope>
    <source>
        <strain evidence="2">RB6PN25</strain>
    </source>
</reference>
<accession>A0ABT1Q1H5</accession>
<dbReference type="InterPro" id="IPR052171">
    <property type="entry name" value="NHEJ_LigD"/>
</dbReference>
<dbReference type="CDD" id="cd04861">
    <property type="entry name" value="LigD_Pol_like"/>
    <property type="match status" value="1"/>
</dbReference>
<keyword evidence="2" id="KW-0436">Ligase</keyword>